<dbReference type="Pfam" id="PF16987">
    <property type="entry name" value="KIX_2"/>
    <property type="match status" value="1"/>
</dbReference>
<dbReference type="AlphaFoldDB" id="A0A9W8L279"/>
<dbReference type="OrthoDB" id="5593134at2759"/>
<comment type="subcellular location">
    <subcellularLocation>
        <location evidence="1">Nucleus</location>
    </subcellularLocation>
</comment>
<evidence type="ECO:0000259" key="5">
    <source>
        <dbReference type="Pfam" id="PF16987"/>
    </source>
</evidence>
<dbReference type="EMBL" id="JANBTX010000392">
    <property type="protein sequence ID" value="KAJ2682596.1"/>
    <property type="molecule type" value="Genomic_DNA"/>
</dbReference>
<dbReference type="Proteomes" id="UP001151516">
    <property type="component" value="Unassembled WGS sequence"/>
</dbReference>
<feature type="region of interest" description="Disordered" evidence="4">
    <location>
        <begin position="385"/>
        <end position="451"/>
    </location>
</feature>
<sequence length="632" mass="69485">MSAPPPNLTGAPNAGTWQAAVSENVRNNNLLQLCGTLFHNQTETQRATIIHSMRQYEKELFATAKSSQEYVTQLNGRVAAVAQRLQLMQAAQQQAPVANPAISMLQTPQFSIPAAAPPAAQPPQTNAQASLARVTDVIQNPENYSLQDILQALQVLQGQMHASNNKPMLENVIKRLFLEYQSRLQQQTQGQQPQQQAQAQVQAAMRQQQQQQQQQQAQAQAQVQAQAQAHQQQQQQQQQQAQAQLQQQQQQAQFQLQQRQQAQQQQQQPLPPQRVQLSDADKVHVRGNLLALERFMDVLTKLLPVIYIRTRDQGSIRKIYSIDVLVKEQRRLFDEDQYILSPVSMNSLYDVLHPFLATAKEWGLTQQQQGTPAGTDATLNRAQAPNAVAPGGQPTPTPLTNMHPGATTNDPELEGFQRAVKHPLDPDSLRLPPTKKRSKTNSSSSENGGLMTVGSASAMAATAGHPMQLAQHPMQQHVPNAFAPAPMLLPANITKEQFDRLPFETRSAILQSQQSALIRQNSMGVGLNGQIAPAVQQQLVGGAQTTNPLLLAAVQGISAHSAQSAEEQRLRVLEQDKWNNPLEYLMCVLGKFTKGAERAGVEPSPILQQAFWPIAKKSMSSGWGVVAADAVL</sequence>
<reference evidence="6" key="1">
    <citation type="submission" date="2022-07" db="EMBL/GenBank/DDBJ databases">
        <title>Phylogenomic reconstructions and comparative analyses of Kickxellomycotina fungi.</title>
        <authorList>
            <person name="Reynolds N.K."/>
            <person name="Stajich J.E."/>
            <person name="Barry K."/>
            <person name="Grigoriev I.V."/>
            <person name="Crous P."/>
            <person name="Smith M.E."/>
        </authorList>
    </citation>
    <scope>NUCLEOTIDE SEQUENCE</scope>
    <source>
        <strain evidence="6">CBS 109367</strain>
    </source>
</reference>
<name>A0A9W8L279_9FUNG</name>
<dbReference type="GO" id="GO:0006357">
    <property type="term" value="P:regulation of transcription by RNA polymerase II"/>
    <property type="evidence" value="ECO:0007669"/>
    <property type="project" value="InterPro"/>
</dbReference>
<proteinExistence type="predicted"/>
<protein>
    <recommendedName>
        <fullName evidence="5">Mediator complex subunit 15 KIX domain-containing protein</fullName>
    </recommendedName>
</protein>
<accession>A0A9W8L279</accession>
<dbReference type="Pfam" id="PF05397">
    <property type="entry name" value="Med15_fungi"/>
    <property type="match status" value="1"/>
</dbReference>
<feature type="domain" description="Mediator complex subunit 15 KIX" evidence="5">
    <location>
        <begin position="15"/>
        <end position="90"/>
    </location>
</feature>
<dbReference type="InterPro" id="IPR036546">
    <property type="entry name" value="MED15_KIX"/>
</dbReference>
<feature type="coiled-coil region" evidence="3">
    <location>
        <begin position="194"/>
        <end position="265"/>
    </location>
</feature>
<dbReference type="GO" id="GO:0003712">
    <property type="term" value="F:transcription coregulator activity"/>
    <property type="evidence" value="ECO:0007669"/>
    <property type="project" value="InterPro"/>
</dbReference>
<dbReference type="Gene3D" id="1.10.246.20">
    <property type="entry name" value="Coactivator CBP, KIX domain"/>
    <property type="match status" value="1"/>
</dbReference>
<comment type="caution">
    <text evidence="6">The sequence shown here is derived from an EMBL/GenBank/DDBJ whole genome shotgun (WGS) entry which is preliminary data.</text>
</comment>
<organism evidence="6 7">
    <name type="scientific">Coemansia spiralis</name>
    <dbReference type="NCBI Taxonomy" id="417178"/>
    <lineage>
        <taxon>Eukaryota</taxon>
        <taxon>Fungi</taxon>
        <taxon>Fungi incertae sedis</taxon>
        <taxon>Zoopagomycota</taxon>
        <taxon>Kickxellomycotina</taxon>
        <taxon>Kickxellomycetes</taxon>
        <taxon>Kickxellales</taxon>
        <taxon>Kickxellaceae</taxon>
        <taxon>Coemansia</taxon>
    </lineage>
</organism>
<keyword evidence="2" id="KW-0539">Nucleus</keyword>
<keyword evidence="3" id="KW-0175">Coiled coil</keyword>
<evidence type="ECO:0000256" key="4">
    <source>
        <dbReference type="SAM" id="MobiDB-lite"/>
    </source>
</evidence>
<dbReference type="InterPro" id="IPR008626">
    <property type="entry name" value="Mediator_Med15_fun"/>
</dbReference>
<evidence type="ECO:0000313" key="7">
    <source>
        <dbReference type="Proteomes" id="UP001151516"/>
    </source>
</evidence>
<evidence type="ECO:0000313" key="6">
    <source>
        <dbReference type="EMBL" id="KAJ2682596.1"/>
    </source>
</evidence>
<gene>
    <name evidence="6" type="ORF">IWW39_005929</name>
</gene>
<dbReference type="GO" id="GO:0016592">
    <property type="term" value="C:mediator complex"/>
    <property type="evidence" value="ECO:0007669"/>
    <property type="project" value="InterPro"/>
</dbReference>
<evidence type="ECO:0000256" key="2">
    <source>
        <dbReference type="ARBA" id="ARBA00023242"/>
    </source>
</evidence>
<evidence type="ECO:0000256" key="1">
    <source>
        <dbReference type="ARBA" id="ARBA00004123"/>
    </source>
</evidence>
<dbReference type="InterPro" id="IPR036529">
    <property type="entry name" value="KIX_dom_sf"/>
</dbReference>
<keyword evidence="7" id="KW-1185">Reference proteome</keyword>
<evidence type="ECO:0000256" key="3">
    <source>
        <dbReference type="SAM" id="Coils"/>
    </source>
</evidence>